<organism evidence="8 9">
    <name type="scientific">Pseudaquabacterium inlustre</name>
    <dbReference type="NCBI Taxonomy" id="2984192"/>
    <lineage>
        <taxon>Bacteria</taxon>
        <taxon>Pseudomonadati</taxon>
        <taxon>Pseudomonadota</taxon>
        <taxon>Betaproteobacteria</taxon>
        <taxon>Burkholderiales</taxon>
        <taxon>Sphaerotilaceae</taxon>
        <taxon>Pseudaquabacterium</taxon>
    </lineage>
</organism>
<dbReference type="InterPro" id="IPR004107">
    <property type="entry name" value="Integrase_SAM-like_N"/>
</dbReference>
<keyword evidence="2" id="KW-0229">DNA integration</keyword>
<reference evidence="8 9" key="1">
    <citation type="submission" date="2024-04" db="EMBL/GenBank/DDBJ databases">
        <title>Novel species of the genus Ideonella isolated from streams.</title>
        <authorList>
            <person name="Lu H."/>
        </authorList>
    </citation>
    <scope>NUCLEOTIDE SEQUENCE [LARGE SCALE GENOMIC DNA]</scope>
    <source>
        <strain evidence="8 9">DXS22W</strain>
    </source>
</reference>
<protein>
    <submittedName>
        <fullName evidence="8">Site-specific integrase</fullName>
    </submittedName>
</protein>
<evidence type="ECO:0000259" key="6">
    <source>
        <dbReference type="PROSITE" id="PS51898"/>
    </source>
</evidence>
<dbReference type="InterPro" id="IPR011010">
    <property type="entry name" value="DNA_brk_join_enz"/>
</dbReference>
<evidence type="ECO:0000256" key="3">
    <source>
        <dbReference type="ARBA" id="ARBA00023125"/>
    </source>
</evidence>
<dbReference type="SUPFAM" id="SSF56349">
    <property type="entry name" value="DNA breaking-rejoining enzymes"/>
    <property type="match status" value="1"/>
</dbReference>
<dbReference type="PROSITE" id="PS51900">
    <property type="entry name" value="CB"/>
    <property type="match status" value="1"/>
</dbReference>
<name>A0ABU9CMF4_9BURK</name>
<dbReference type="Pfam" id="PF00589">
    <property type="entry name" value="Phage_integrase"/>
    <property type="match status" value="1"/>
</dbReference>
<evidence type="ECO:0000256" key="5">
    <source>
        <dbReference type="PROSITE-ProRule" id="PRU01248"/>
    </source>
</evidence>
<keyword evidence="4" id="KW-0233">DNA recombination</keyword>
<dbReference type="PANTHER" id="PTHR30349:SF64">
    <property type="entry name" value="PROPHAGE INTEGRASE INTD-RELATED"/>
    <property type="match status" value="1"/>
</dbReference>
<keyword evidence="9" id="KW-1185">Reference proteome</keyword>
<evidence type="ECO:0000256" key="2">
    <source>
        <dbReference type="ARBA" id="ARBA00022908"/>
    </source>
</evidence>
<dbReference type="InterPro" id="IPR050090">
    <property type="entry name" value="Tyrosine_recombinase_XerCD"/>
</dbReference>
<dbReference type="InterPro" id="IPR002104">
    <property type="entry name" value="Integrase_catalytic"/>
</dbReference>
<gene>
    <name evidence="8" type="ORF">AACH10_22335</name>
</gene>
<keyword evidence="3 5" id="KW-0238">DNA-binding</keyword>
<dbReference type="Proteomes" id="UP001365405">
    <property type="component" value="Unassembled WGS sequence"/>
</dbReference>
<comment type="caution">
    <text evidence="8">The sequence shown here is derived from an EMBL/GenBank/DDBJ whole genome shotgun (WGS) entry which is preliminary data.</text>
</comment>
<dbReference type="Gene3D" id="1.10.443.10">
    <property type="entry name" value="Intergrase catalytic core"/>
    <property type="match status" value="1"/>
</dbReference>
<comment type="similarity">
    <text evidence="1">Belongs to the 'phage' integrase family.</text>
</comment>
<dbReference type="PANTHER" id="PTHR30349">
    <property type="entry name" value="PHAGE INTEGRASE-RELATED"/>
    <property type="match status" value="1"/>
</dbReference>
<evidence type="ECO:0000259" key="7">
    <source>
        <dbReference type="PROSITE" id="PS51900"/>
    </source>
</evidence>
<dbReference type="InterPro" id="IPR013762">
    <property type="entry name" value="Integrase-like_cat_sf"/>
</dbReference>
<dbReference type="Pfam" id="PF13495">
    <property type="entry name" value="Phage_int_SAM_4"/>
    <property type="match status" value="1"/>
</dbReference>
<sequence>MTPLRQRMLDAMVLRGFAARTVEAYIHAMVGLAKHYRCSPDLLSAQQVQDYMLHLHRDRKLSFSSVNQAASGFKFFYGTVLGRDLRGFDVPFARVPQQVPELLSRQEVAALLTHVPHVTAGTFLRLAYATGLRLNELCHLRWRDVHAEVDRMCIHVRQGKGGKGRLVPLTPDTLAVLQQWRALQPPRPAEPLVPDTPDWVFTARTDRALPLHDQSPQRWYRAAVTAAGITKHGGVHTLRHCYATHLLEAGVDVYSLQQWLGHQHVQTTARYLHLVRPDAAVGARGASLALLTALPLTEPAAMAEPA</sequence>
<dbReference type="Gene3D" id="1.10.150.130">
    <property type="match status" value="1"/>
</dbReference>
<dbReference type="InterPro" id="IPR044068">
    <property type="entry name" value="CB"/>
</dbReference>
<accession>A0ABU9CMF4</accession>
<dbReference type="EMBL" id="JBBUTH010000010">
    <property type="protein sequence ID" value="MEK8053008.1"/>
    <property type="molecule type" value="Genomic_DNA"/>
</dbReference>
<evidence type="ECO:0000256" key="1">
    <source>
        <dbReference type="ARBA" id="ARBA00008857"/>
    </source>
</evidence>
<dbReference type="PROSITE" id="PS51898">
    <property type="entry name" value="TYR_RECOMBINASE"/>
    <property type="match status" value="1"/>
</dbReference>
<evidence type="ECO:0000256" key="4">
    <source>
        <dbReference type="ARBA" id="ARBA00023172"/>
    </source>
</evidence>
<proteinExistence type="inferred from homology"/>
<dbReference type="RefSeq" id="WP_341412741.1">
    <property type="nucleotide sequence ID" value="NZ_JBBUTH010000010.1"/>
</dbReference>
<feature type="domain" description="Tyr recombinase" evidence="6">
    <location>
        <begin position="98"/>
        <end position="284"/>
    </location>
</feature>
<dbReference type="InterPro" id="IPR010998">
    <property type="entry name" value="Integrase_recombinase_N"/>
</dbReference>
<feature type="domain" description="Core-binding (CB)" evidence="7">
    <location>
        <begin position="1"/>
        <end position="81"/>
    </location>
</feature>
<evidence type="ECO:0000313" key="9">
    <source>
        <dbReference type="Proteomes" id="UP001365405"/>
    </source>
</evidence>
<evidence type="ECO:0000313" key="8">
    <source>
        <dbReference type="EMBL" id="MEK8053008.1"/>
    </source>
</evidence>